<feature type="transmembrane region" description="Helical" evidence="1">
    <location>
        <begin position="72"/>
        <end position="93"/>
    </location>
</feature>
<keyword evidence="1" id="KW-0472">Membrane</keyword>
<accession>A0A0A9H8C2</accession>
<keyword evidence="1" id="KW-1133">Transmembrane helix</keyword>
<evidence type="ECO:0000313" key="2">
    <source>
        <dbReference type="EMBL" id="JAE29113.1"/>
    </source>
</evidence>
<dbReference type="AlphaFoldDB" id="A0A0A9H8C2"/>
<reference evidence="2" key="1">
    <citation type="submission" date="2014-09" db="EMBL/GenBank/DDBJ databases">
        <authorList>
            <person name="Magalhaes I.L.F."/>
            <person name="Oliveira U."/>
            <person name="Santos F.R."/>
            <person name="Vidigal T.H.D.A."/>
            <person name="Brescovit A.D."/>
            <person name="Santos A.J."/>
        </authorList>
    </citation>
    <scope>NUCLEOTIDE SEQUENCE</scope>
    <source>
        <tissue evidence="2">Shoot tissue taken approximately 20 cm above the soil surface</tissue>
    </source>
</reference>
<sequence length="106" mass="12412">MPFRKIITSGVQGISFSYSSLYIGDDDIGQLQKKIELGHQRFVLDSCFFYFLMLCLVLLCIVPWFFCFKHMPFSIHLGSFFAKSFVLCIDYFMKTRIRSNNVMLPL</sequence>
<proteinExistence type="predicted"/>
<protein>
    <submittedName>
        <fullName evidence="2">Uncharacterized protein</fullName>
    </submittedName>
</protein>
<reference evidence="2" key="2">
    <citation type="journal article" date="2015" name="Data Brief">
        <title>Shoot transcriptome of the giant reed, Arundo donax.</title>
        <authorList>
            <person name="Barrero R.A."/>
            <person name="Guerrero F.D."/>
            <person name="Moolhuijzen P."/>
            <person name="Goolsby J.A."/>
            <person name="Tidwell J."/>
            <person name="Bellgard S.E."/>
            <person name="Bellgard M.I."/>
        </authorList>
    </citation>
    <scope>NUCLEOTIDE SEQUENCE</scope>
    <source>
        <tissue evidence="2">Shoot tissue taken approximately 20 cm above the soil surface</tissue>
    </source>
</reference>
<dbReference type="EMBL" id="GBRH01168783">
    <property type="protein sequence ID" value="JAE29113.1"/>
    <property type="molecule type" value="Transcribed_RNA"/>
</dbReference>
<name>A0A0A9H8C2_ARUDO</name>
<evidence type="ECO:0000256" key="1">
    <source>
        <dbReference type="SAM" id="Phobius"/>
    </source>
</evidence>
<organism evidence="2">
    <name type="scientific">Arundo donax</name>
    <name type="common">Giant reed</name>
    <name type="synonym">Donax arundinaceus</name>
    <dbReference type="NCBI Taxonomy" id="35708"/>
    <lineage>
        <taxon>Eukaryota</taxon>
        <taxon>Viridiplantae</taxon>
        <taxon>Streptophyta</taxon>
        <taxon>Embryophyta</taxon>
        <taxon>Tracheophyta</taxon>
        <taxon>Spermatophyta</taxon>
        <taxon>Magnoliopsida</taxon>
        <taxon>Liliopsida</taxon>
        <taxon>Poales</taxon>
        <taxon>Poaceae</taxon>
        <taxon>PACMAD clade</taxon>
        <taxon>Arundinoideae</taxon>
        <taxon>Arundineae</taxon>
        <taxon>Arundo</taxon>
    </lineage>
</organism>
<feature type="transmembrane region" description="Helical" evidence="1">
    <location>
        <begin position="42"/>
        <end position="66"/>
    </location>
</feature>
<keyword evidence="1" id="KW-0812">Transmembrane</keyword>